<evidence type="ECO:0000256" key="1">
    <source>
        <dbReference type="ARBA" id="ARBA00006484"/>
    </source>
</evidence>
<dbReference type="PRINTS" id="PR00080">
    <property type="entry name" value="SDRFAMILY"/>
</dbReference>
<evidence type="ECO:0000313" key="5">
    <source>
        <dbReference type="Proteomes" id="UP000251891"/>
    </source>
</evidence>
<evidence type="ECO:0000313" key="4">
    <source>
        <dbReference type="EMBL" id="RAY16211.1"/>
    </source>
</evidence>
<accession>A0A365HAV2</accession>
<sequence length="329" mass="33473">MSTTWFVTGASGGLGLEIARQALAEGDNVVATADDPRAVSDALGAHGVGAGDRALVLGLNVDDRSQARAVVDRALERFGRIDVLVNGASRGLVGAVEETSDAEARVLFDTNVFGLLNVTRAVLPAMRAARSGTVVNVSPVGGRVGRAGWGVDCATRFAVQGLTEALALELAPLGVRVTTVEHGPLRTDCLDGSAPCHAATVIGDYTATSGESRVRARAGGRARVGDPVRAAQVVLAAVRGASLPMRLPLGSAVVEDIGARLVATAGILGDRSEAALSVDLPDVGRAGVAARRQRAGRFSEPAPAAASRFAAQSARARSFSSDGEPVSAV</sequence>
<keyword evidence="5" id="KW-1185">Reference proteome</keyword>
<dbReference type="InterPro" id="IPR051911">
    <property type="entry name" value="SDR_oxidoreductase"/>
</dbReference>
<dbReference type="PANTHER" id="PTHR43976">
    <property type="entry name" value="SHORT CHAIN DEHYDROGENASE"/>
    <property type="match status" value="1"/>
</dbReference>
<evidence type="ECO:0000256" key="3">
    <source>
        <dbReference type="RuleBase" id="RU000363"/>
    </source>
</evidence>
<dbReference type="Pfam" id="PF00106">
    <property type="entry name" value="adh_short"/>
    <property type="match status" value="1"/>
</dbReference>
<dbReference type="AlphaFoldDB" id="A0A365HAV2"/>
<dbReference type="PRINTS" id="PR00081">
    <property type="entry name" value="GDHRDH"/>
</dbReference>
<reference evidence="4 5" key="1">
    <citation type="submission" date="2018-06" db="EMBL/GenBank/DDBJ databases">
        <title>Actinomadura craniellae sp. nov. isolated from marine sponge Craniella sp.</title>
        <authorList>
            <person name="Li L."/>
            <person name="Xu Q.H."/>
            <person name="Lin H.W."/>
            <person name="Lu Y.H."/>
        </authorList>
    </citation>
    <scope>NUCLEOTIDE SEQUENCE [LARGE SCALE GENOMIC DNA]</scope>
    <source>
        <strain evidence="4 5">LHW63021</strain>
    </source>
</reference>
<organism evidence="4 5">
    <name type="scientific">Actinomadura craniellae</name>
    <dbReference type="NCBI Taxonomy" id="2231787"/>
    <lineage>
        <taxon>Bacteria</taxon>
        <taxon>Bacillati</taxon>
        <taxon>Actinomycetota</taxon>
        <taxon>Actinomycetes</taxon>
        <taxon>Streptosporangiales</taxon>
        <taxon>Thermomonosporaceae</taxon>
        <taxon>Actinomadura</taxon>
    </lineage>
</organism>
<dbReference type="OrthoDB" id="9792003at2"/>
<comment type="similarity">
    <text evidence="1 3">Belongs to the short-chain dehydrogenases/reductases (SDR) family.</text>
</comment>
<dbReference type="SUPFAM" id="SSF51735">
    <property type="entry name" value="NAD(P)-binding Rossmann-fold domains"/>
    <property type="match status" value="1"/>
</dbReference>
<dbReference type="RefSeq" id="WP_111863550.1">
    <property type="nucleotide sequence ID" value="NZ_QLYX01000002.1"/>
</dbReference>
<gene>
    <name evidence="4" type="ORF">DPM19_04740</name>
</gene>
<proteinExistence type="inferred from homology"/>
<keyword evidence="2" id="KW-0560">Oxidoreductase</keyword>
<dbReference type="GO" id="GO:0016491">
    <property type="term" value="F:oxidoreductase activity"/>
    <property type="evidence" value="ECO:0007669"/>
    <property type="project" value="UniProtKB-KW"/>
</dbReference>
<evidence type="ECO:0000256" key="2">
    <source>
        <dbReference type="ARBA" id="ARBA00023002"/>
    </source>
</evidence>
<dbReference type="InterPro" id="IPR002347">
    <property type="entry name" value="SDR_fam"/>
</dbReference>
<dbReference type="Gene3D" id="3.40.50.720">
    <property type="entry name" value="NAD(P)-binding Rossmann-like Domain"/>
    <property type="match status" value="1"/>
</dbReference>
<comment type="caution">
    <text evidence="4">The sequence shown here is derived from an EMBL/GenBank/DDBJ whole genome shotgun (WGS) entry which is preliminary data.</text>
</comment>
<name>A0A365HAV2_9ACTN</name>
<dbReference type="PANTHER" id="PTHR43976:SF16">
    <property type="entry name" value="SHORT-CHAIN DEHYDROGENASE_REDUCTASE FAMILY PROTEIN"/>
    <property type="match status" value="1"/>
</dbReference>
<dbReference type="EMBL" id="QLYX01000002">
    <property type="protein sequence ID" value="RAY16211.1"/>
    <property type="molecule type" value="Genomic_DNA"/>
</dbReference>
<dbReference type="CDD" id="cd05374">
    <property type="entry name" value="17beta-HSD-like_SDR_c"/>
    <property type="match status" value="1"/>
</dbReference>
<protein>
    <submittedName>
        <fullName evidence="4">Short-chain dehydrogenase/reductase</fullName>
    </submittedName>
</protein>
<dbReference type="Proteomes" id="UP000251891">
    <property type="component" value="Unassembled WGS sequence"/>
</dbReference>
<dbReference type="InterPro" id="IPR036291">
    <property type="entry name" value="NAD(P)-bd_dom_sf"/>
</dbReference>